<proteinExistence type="predicted"/>
<dbReference type="EMBL" id="MF448564">
    <property type="protein sequence ID" value="ASZ71578.1"/>
    <property type="molecule type" value="Genomic_DNA"/>
</dbReference>
<reference evidence="1 2" key="1">
    <citation type="submission" date="2017-07" db="EMBL/GenBank/DDBJ databases">
        <title>Comparative genome analysis of lactococcal phages belonging to the virulent 936 group.</title>
        <authorList>
            <person name="Oliveira J."/>
        </authorList>
    </citation>
    <scope>NUCLEOTIDE SEQUENCE [LARGE SCALE GENOMIC DNA]</scope>
</reference>
<organism evidence="1 2">
    <name type="scientific">Lactococcus phage 62601</name>
    <dbReference type="NCBI Taxonomy" id="2029668"/>
    <lineage>
        <taxon>Viruses</taxon>
        <taxon>Duplodnaviria</taxon>
        <taxon>Heunggongvirae</taxon>
        <taxon>Uroviricota</taxon>
        <taxon>Caudoviricetes</taxon>
        <taxon>Skunavirus</taxon>
        <taxon>Skunavirus sv62601</taxon>
    </lineage>
</organism>
<sequence>MVVKLTQEQAEFLGTFGDKTKAFHYISRWGFSYNLKDGNEKLYGTIFGPDEEIPFTIDEKEKMLNAIINGYEVVVPKFKFHNFSDVSGLNRLYYTGVQAQLTTSIERAKEVEKNSEEYVALENLGFYKEEV</sequence>
<gene>
    <name evidence="1" type="ORF">62601_42</name>
</gene>
<evidence type="ECO:0000313" key="1">
    <source>
        <dbReference type="EMBL" id="ASZ71578.1"/>
    </source>
</evidence>
<keyword evidence="2" id="KW-1185">Reference proteome</keyword>
<name>A0A343JQ05_9CAUD</name>
<protein>
    <submittedName>
        <fullName evidence="1">Uncharacterized protein</fullName>
    </submittedName>
</protein>
<accession>A0A343JQ05</accession>
<evidence type="ECO:0000313" key="2">
    <source>
        <dbReference type="Proteomes" id="UP000256777"/>
    </source>
</evidence>
<dbReference type="Proteomes" id="UP000256777">
    <property type="component" value="Segment"/>
</dbReference>